<comment type="caution">
    <text evidence="1">The sequence shown here is derived from an EMBL/GenBank/DDBJ whole genome shotgun (WGS) entry which is preliminary data.</text>
</comment>
<proteinExistence type="predicted"/>
<organism evidence="1 2">
    <name type="scientific">Cystoisospora suis</name>
    <dbReference type="NCBI Taxonomy" id="483139"/>
    <lineage>
        <taxon>Eukaryota</taxon>
        <taxon>Sar</taxon>
        <taxon>Alveolata</taxon>
        <taxon>Apicomplexa</taxon>
        <taxon>Conoidasida</taxon>
        <taxon>Coccidia</taxon>
        <taxon>Eucoccidiorida</taxon>
        <taxon>Eimeriorina</taxon>
        <taxon>Sarcocystidae</taxon>
        <taxon>Cystoisospora</taxon>
    </lineage>
</organism>
<dbReference type="RefSeq" id="XP_067925060.1">
    <property type="nucleotide sequence ID" value="XM_068062960.1"/>
</dbReference>
<name>A0A2C6L7S7_9APIC</name>
<accession>A0A2C6L7S7</accession>
<evidence type="ECO:0000313" key="1">
    <source>
        <dbReference type="EMBL" id="PHJ23384.1"/>
    </source>
</evidence>
<keyword evidence="2" id="KW-1185">Reference proteome</keyword>
<dbReference type="Proteomes" id="UP000221165">
    <property type="component" value="Unassembled WGS sequence"/>
</dbReference>
<evidence type="ECO:0000313" key="2">
    <source>
        <dbReference type="Proteomes" id="UP000221165"/>
    </source>
</evidence>
<protein>
    <submittedName>
        <fullName evidence="1">Uncharacterized protein</fullName>
    </submittedName>
</protein>
<dbReference type="VEuPathDB" id="ToxoDB:CSUI_002761"/>
<dbReference type="GeneID" id="94426171"/>
<reference evidence="1 2" key="1">
    <citation type="journal article" date="2017" name="Int. J. Parasitol.">
        <title>The genome of the protozoan parasite Cystoisospora suis and a reverse vaccinology approach to identify vaccine candidates.</title>
        <authorList>
            <person name="Palmieri N."/>
            <person name="Shrestha A."/>
            <person name="Ruttkowski B."/>
            <person name="Beck T."/>
            <person name="Vogl C."/>
            <person name="Tomley F."/>
            <person name="Blake D.P."/>
            <person name="Joachim A."/>
        </authorList>
    </citation>
    <scope>NUCLEOTIDE SEQUENCE [LARGE SCALE GENOMIC DNA]</scope>
    <source>
        <strain evidence="1 2">Wien I</strain>
    </source>
</reference>
<dbReference type="EMBL" id="MIGC01001152">
    <property type="protein sequence ID" value="PHJ23384.1"/>
    <property type="molecule type" value="Genomic_DNA"/>
</dbReference>
<sequence length="156" mass="16304">MSAPSTPQHAAVVESPEFMSPDMPAVTLPVTTSHVYEEELQHQVPSDMGGYLPPCYTHDAWKVQDGVLLDPPANLIAACPDTGAPSPGTAVRYMLVSSTKGSSIPQAFVAPPLGVPTEKQCITVTFSGGVESTPYAAPHFSPAEAPAPEAARCGCW</sequence>
<dbReference type="AlphaFoldDB" id="A0A2C6L7S7"/>
<gene>
    <name evidence="1" type="ORF">CSUI_002761</name>
</gene>